<dbReference type="Proteomes" id="UP000305730">
    <property type="component" value="Unassembled WGS sequence"/>
</dbReference>
<sequence>YVAPETDTEQQLAELWSQMLRLEQISIRSNFFELGGHSLLAMQLISKINDAFELELNVADLFELGDIASMAEE</sequence>
<reference evidence="5" key="2">
    <citation type="submission" date="2019-06" db="EMBL/GenBank/DDBJ databases">
        <title>Co-occurence of chitin degradation, pigmentation and bioactivity in marine Pseudoalteromonas.</title>
        <authorList>
            <person name="Sonnenschein E.C."/>
            <person name="Bech P.K."/>
        </authorList>
    </citation>
    <scope>NUCLEOTIDE SEQUENCE [LARGE SCALE GENOMIC DNA]</scope>
    <source>
        <strain evidence="5">S2233</strain>
    </source>
</reference>
<dbReference type="InterPro" id="IPR006162">
    <property type="entry name" value="Ppantetheine_attach_site"/>
</dbReference>
<keyword evidence="1" id="KW-0596">Phosphopantetheine</keyword>
<keyword evidence="5" id="KW-1185">Reference proteome</keyword>
<evidence type="ECO:0000256" key="1">
    <source>
        <dbReference type="ARBA" id="ARBA00022450"/>
    </source>
</evidence>
<feature type="non-terminal residue" evidence="4">
    <location>
        <position position="73"/>
    </location>
</feature>
<accession>A0ABY2W3A7</accession>
<evidence type="ECO:0000313" key="5">
    <source>
        <dbReference type="Proteomes" id="UP000305730"/>
    </source>
</evidence>
<dbReference type="InterPro" id="IPR036736">
    <property type="entry name" value="ACP-like_sf"/>
</dbReference>
<dbReference type="Pfam" id="PF00550">
    <property type="entry name" value="PP-binding"/>
    <property type="match status" value="1"/>
</dbReference>
<dbReference type="PROSITE" id="PS50075">
    <property type="entry name" value="CARRIER"/>
    <property type="match status" value="1"/>
</dbReference>
<evidence type="ECO:0000259" key="3">
    <source>
        <dbReference type="PROSITE" id="PS50075"/>
    </source>
</evidence>
<dbReference type="EMBL" id="PNCK01000254">
    <property type="protein sequence ID" value="TMP34850.1"/>
    <property type="molecule type" value="Genomic_DNA"/>
</dbReference>
<dbReference type="PROSITE" id="PS00012">
    <property type="entry name" value="PHOSPHOPANTETHEINE"/>
    <property type="match status" value="1"/>
</dbReference>
<dbReference type="Gene3D" id="1.10.1200.10">
    <property type="entry name" value="ACP-like"/>
    <property type="match status" value="1"/>
</dbReference>
<dbReference type="RefSeq" id="WP_212751987.1">
    <property type="nucleotide sequence ID" value="NZ_PNCK01000254.1"/>
</dbReference>
<evidence type="ECO:0000313" key="4">
    <source>
        <dbReference type="EMBL" id="TMP34850.1"/>
    </source>
</evidence>
<evidence type="ECO:0000256" key="2">
    <source>
        <dbReference type="ARBA" id="ARBA00022553"/>
    </source>
</evidence>
<dbReference type="SUPFAM" id="SSF47336">
    <property type="entry name" value="ACP-like"/>
    <property type="match status" value="1"/>
</dbReference>
<comment type="caution">
    <text evidence="4">The sequence shown here is derived from an EMBL/GenBank/DDBJ whole genome shotgun (WGS) entry which is preliminary data.</text>
</comment>
<name>A0ABY2W3A7_9GAMM</name>
<protein>
    <recommendedName>
        <fullName evidence="3">Carrier domain-containing protein</fullName>
    </recommendedName>
</protein>
<reference evidence="4 5" key="1">
    <citation type="submission" date="2017-12" db="EMBL/GenBank/DDBJ databases">
        <authorList>
            <person name="Paulsen S."/>
            <person name="Gram L.K."/>
        </authorList>
    </citation>
    <scope>NUCLEOTIDE SEQUENCE [LARGE SCALE GENOMIC DNA]</scope>
    <source>
        <strain evidence="4 5">S2233</strain>
    </source>
</reference>
<dbReference type="PANTHER" id="PTHR45527">
    <property type="entry name" value="NONRIBOSOMAL PEPTIDE SYNTHETASE"/>
    <property type="match status" value="1"/>
</dbReference>
<organism evidence="4 5">
    <name type="scientific">Pseudoalteromonas citrea</name>
    <dbReference type="NCBI Taxonomy" id="43655"/>
    <lineage>
        <taxon>Bacteria</taxon>
        <taxon>Pseudomonadati</taxon>
        <taxon>Pseudomonadota</taxon>
        <taxon>Gammaproteobacteria</taxon>
        <taxon>Alteromonadales</taxon>
        <taxon>Pseudoalteromonadaceae</taxon>
        <taxon>Pseudoalteromonas</taxon>
    </lineage>
</organism>
<dbReference type="InterPro" id="IPR009081">
    <property type="entry name" value="PP-bd_ACP"/>
</dbReference>
<feature type="non-terminal residue" evidence="4">
    <location>
        <position position="1"/>
    </location>
</feature>
<gene>
    <name evidence="4" type="ORF">CWB97_23035</name>
</gene>
<keyword evidence="2" id="KW-0597">Phosphoprotein</keyword>
<proteinExistence type="predicted"/>
<feature type="domain" description="Carrier" evidence="3">
    <location>
        <begin position="3"/>
        <end position="73"/>
    </location>
</feature>
<dbReference type="PANTHER" id="PTHR45527:SF14">
    <property type="entry name" value="PLIPASTATIN SYNTHASE SUBUNIT B"/>
    <property type="match status" value="1"/>
</dbReference>